<dbReference type="AlphaFoldDB" id="A0A0R3UCH2"/>
<evidence type="ECO:0000313" key="3">
    <source>
        <dbReference type="WBParaSite" id="MCU_013474-RA"/>
    </source>
</evidence>
<reference evidence="3" key="2">
    <citation type="submission" date="2019-11" db="UniProtKB">
        <authorList>
            <consortium name="WormBaseParasite"/>
        </authorList>
    </citation>
    <scope>IDENTIFICATION</scope>
</reference>
<protein>
    <submittedName>
        <fullName evidence="3">Transposase</fullName>
    </submittedName>
</protein>
<gene>
    <name evidence="1" type="ORF">MCOS_LOCUS4621</name>
</gene>
<keyword evidence="2" id="KW-1185">Reference proteome</keyword>
<organism evidence="3">
    <name type="scientific">Mesocestoides corti</name>
    <name type="common">Flatworm</name>
    <dbReference type="NCBI Taxonomy" id="53468"/>
    <lineage>
        <taxon>Eukaryota</taxon>
        <taxon>Metazoa</taxon>
        <taxon>Spiralia</taxon>
        <taxon>Lophotrochozoa</taxon>
        <taxon>Platyhelminthes</taxon>
        <taxon>Cestoda</taxon>
        <taxon>Eucestoda</taxon>
        <taxon>Cyclophyllidea</taxon>
        <taxon>Mesocestoididae</taxon>
        <taxon>Mesocestoides</taxon>
    </lineage>
</organism>
<evidence type="ECO:0000313" key="1">
    <source>
        <dbReference type="EMBL" id="VDD78618.1"/>
    </source>
</evidence>
<dbReference type="Proteomes" id="UP000267029">
    <property type="component" value="Unassembled WGS sequence"/>
</dbReference>
<dbReference type="WBParaSite" id="MCU_013474-RA">
    <property type="protein sequence ID" value="MCU_013474-RA"/>
    <property type="gene ID" value="MCU_013474"/>
</dbReference>
<reference evidence="1 2" key="1">
    <citation type="submission" date="2018-10" db="EMBL/GenBank/DDBJ databases">
        <authorList>
            <consortium name="Pathogen Informatics"/>
        </authorList>
    </citation>
    <scope>NUCLEOTIDE SEQUENCE [LARGE SCALE GENOMIC DNA]</scope>
</reference>
<accession>A0A0R3UCH2</accession>
<proteinExistence type="predicted"/>
<evidence type="ECO:0000313" key="2">
    <source>
        <dbReference type="Proteomes" id="UP000267029"/>
    </source>
</evidence>
<name>A0A0R3UCH2_MESCO</name>
<dbReference type="EMBL" id="UXSR01001957">
    <property type="protein sequence ID" value="VDD78618.1"/>
    <property type="molecule type" value="Genomic_DNA"/>
</dbReference>
<sequence>MSQLEELETLTVLYETEIFQFSKDTASSLITGWYRAHPKLPENSPTLELKIRDSNQTRK</sequence>